<dbReference type="Proteomes" id="UP000298416">
    <property type="component" value="Unassembled WGS sequence"/>
</dbReference>
<reference evidence="2" key="2">
    <citation type="submission" date="2020-08" db="EMBL/GenBank/DDBJ databases">
        <title>Plant Genome Project.</title>
        <authorList>
            <person name="Zhang R.-G."/>
        </authorList>
    </citation>
    <scope>NUCLEOTIDE SEQUENCE</scope>
    <source>
        <strain evidence="2">Huo1</strain>
        <tissue evidence="2">Leaf</tissue>
    </source>
</reference>
<feature type="compositionally biased region" description="Polar residues" evidence="1">
    <location>
        <begin position="424"/>
        <end position="433"/>
    </location>
</feature>
<feature type="region of interest" description="Disordered" evidence="1">
    <location>
        <begin position="283"/>
        <end position="321"/>
    </location>
</feature>
<feature type="region of interest" description="Disordered" evidence="1">
    <location>
        <begin position="335"/>
        <end position="373"/>
    </location>
</feature>
<protein>
    <submittedName>
        <fullName evidence="2">Uncharacterized protein</fullName>
    </submittedName>
</protein>
<reference evidence="2" key="1">
    <citation type="submission" date="2018-01" db="EMBL/GenBank/DDBJ databases">
        <authorList>
            <person name="Mao J.F."/>
        </authorList>
    </citation>
    <scope>NUCLEOTIDE SEQUENCE</scope>
    <source>
        <strain evidence="2">Huo1</strain>
        <tissue evidence="2">Leaf</tissue>
    </source>
</reference>
<accession>A0A8X8WVG1</accession>
<evidence type="ECO:0000313" key="2">
    <source>
        <dbReference type="EMBL" id="KAG6400726.1"/>
    </source>
</evidence>
<feature type="region of interest" description="Disordered" evidence="1">
    <location>
        <begin position="160"/>
        <end position="187"/>
    </location>
</feature>
<organism evidence="2">
    <name type="scientific">Salvia splendens</name>
    <name type="common">Scarlet sage</name>
    <dbReference type="NCBI Taxonomy" id="180675"/>
    <lineage>
        <taxon>Eukaryota</taxon>
        <taxon>Viridiplantae</taxon>
        <taxon>Streptophyta</taxon>
        <taxon>Embryophyta</taxon>
        <taxon>Tracheophyta</taxon>
        <taxon>Spermatophyta</taxon>
        <taxon>Magnoliopsida</taxon>
        <taxon>eudicotyledons</taxon>
        <taxon>Gunneridae</taxon>
        <taxon>Pentapetalae</taxon>
        <taxon>asterids</taxon>
        <taxon>lamiids</taxon>
        <taxon>Lamiales</taxon>
        <taxon>Lamiaceae</taxon>
        <taxon>Nepetoideae</taxon>
        <taxon>Mentheae</taxon>
        <taxon>Salviinae</taxon>
        <taxon>Salvia</taxon>
        <taxon>Salvia subgen. Calosphace</taxon>
        <taxon>core Calosphace</taxon>
    </lineage>
</organism>
<comment type="caution">
    <text evidence="2">The sequence shown here is derived from an EMBL/GenBank/DDBJ whole genome shotgun (WGS) entry which is preliminary data.</text>
</comment>
<proteinExistence type="predicted"/>
<sequence length="433" mass="47339">MDFHSLSRRELQALCKRNNLPANVTNVDMADSLQALDIVEGVDEVFQACKFEISESTIEPRCRLEITSPYLPPVGGRSTRAKDVLLTPAHSVASRRRIAEKEDSALMQICGTRRSARLAEKSAKLLQGVTPFSKKDLFTGEGQEFKMNLEKSLDGSVQVSGLTEAEESERTDELSSAATEDEVGNHSDNALQSKLKEGVDSNTLTSVEEIEVPTIEEERHSTLDNDGLDAVQTSETKITSVKAEITEEKIAEDVELVDEPVVENEEDLAFAVVSSDTVIQSDGQIAFDEIDEDVDLNTDSSETKSNPDESDSVNDSMPSEISLVKNAAVPSFIKQPILSTPKRASTRRIRVSSDSDNKENIGSGSKTAPAKERSKIFQEIAETVPKLDNASLMKLSKKMKELALTQKSDKNEGEYGASARTALQPLSDNQKAK</sequence>
<name>A0A8X8WVG1_SALSN</name>
<keyword evidence="3" id="KW-1185">Reference proteome</keyword>
<dbReference type="PANTHER" id="PTHR33621">
    <property type="entry name" value="ASPARTIC/GLUTAMIC ACID-RICH PROTEIN"/>
    <property type="match status" value="1"/>
</dbReference>
<dbReference type="AlphaFoldDB" id="A0A8X8WVG1"/>
<dbReference type="OrthoDB" id="1916794at2759"/>
<dbReference type="EMBL" id="PNBA02000014">
    <property type="protein sequence ID" value="KAG6400726.1"/>
    <property type="molecule type" value="Genomic_DNA"/>
</dbReference>
<feature type="region of interest" description="Disordered" evidence="1">
    <location>
        <begin position="404"/>
        <end position="433"/>
    </location>
</feature>
<evidence type="ECO:0000256" key="1">
    <source>
        <dbReference type="SAM" id="MobiDB-lite"/>
    </source>
</evidence>
<dbReference type="PANTHER" id="PTHR33621:SF2">
    <property type="entry name" value="RIBOSOMAL L1 DOMAIN-CONTAINING PROTEIN"/>
    <property type="match status" value="1"/>
</dbReference>
<gene>
    <name evidence="2" type="ORF">SASPL_137568</name>
</gene>
<evidence type="ECO:0000313" key="3">
    <source>
        <dbReference type="Proteomes" id="UP000298416"/>
    </source>
</evidence>